<sequence length="59" mass="6489">MICACLDSLTSFPFGKYTADCCHHPRNPLPQKSFLVRNEPMIIGAYLSTVNVSGNSLKT</sequence>
<keyword evidence="2" id="KW-1185">Reference proteome</keyword>
<proteinExistence type="predicted"/>
<reference evidence="1" key="1">
    <citation type="journal article" date="2017" name="Nature">
        <title>The sunflower genome provides insights into oil metabolism, flowering and Asterid evolution.</title>
        <authorList>
            <person name="Badouin H."/>
            <person name="Gouzy J."/>
            <person name="Grassa C.J."/>
            <person name="Murat F."/>
            <person name="Staton S.E."/>
            <person name="Cottret L."/>
            <person name="Lelandais-Briere C."/>
            <person name="Owens G.L."/>
            <person name="Carrere S."/>
            <person name="Mayjonade B."/>
            <person name="Legrand L."/>
            <person name="Gill N."/>
            <person name="Kane N.C."/>
            <person name="Bowers J.E."/>
            <person name="Hubner S."/>
            <person name="Bellec A."/>
            <person name="Berard A."/>
            <person name="Berges H."/>
            <person name="Blanchet N."/>
            <person name="Boniface M.C."/>
            <person name="Brunel D."/>
            <person name="Catrice O."/>
            <person name="Chaidir N."/>
            <person name="Claudel C."/>
            <person name="Donnadieu C."/>
            <person name="Faraut T."/>
            <person name="Fievet G."/>
            <person name="Helmstetter N."/>
            <person name="King M."/>
            <person name="Knapp S.J."/>
            <person name="Lai Z."/>
            <person name="Le Paslier M.C."/>
            <person name="Lippi Y."/>
            <person name="Lorenzon L."/>
            <person name="Mandel J.R."/>
            <person name="Marage G."/>
            <person name="Marchand G."/>
            <person name="Marquand E."/>
            <person name="Bret-Mestries E."/>
            <person name="Morien E."/>
            <person name="Nambeesan S."/>
            <person name="Nguyen T."/>
            <person name="Pegot-Espagnet P."/>
            <person name="Pouilly N."/>
            <person name="Raftis F."/>
            <person name="Sallet E."/>
            <person name="Schiex T."/>
            <person name="Thomas J."/>
            <person name="Vandecasteele C."/>
            <person name="Vares D."/>
            <person name="Vear F."/>
            <person name="Vautrin S."/>
            <person name="Crespi M."/>
            <person name="Mangin B."/>
            <person name="Burke J.M."/>
            <person name="Salse J."/>
            <person name="Munos S."/>
            <person name="Vincourt P."/>
            <person name="Rieseberg L.H."/>
            <person name="Langlade N.B."/>
        </authorList>
    </citation>
    <scope>NUCLEOTIDE SEQUENCE</scope>
    <source>
        <tissue evidence="1">Leaves</tissue>
    </source>
</reference>
<protein>
    <submittedName>
        <fullName evidence="1">Uncharacterized protein</fullName>
    </submittedName>
</protein>
<reference evidence="1" key="2">
    <citation type="submission" date="2020-06" db="EMBL/GenBank/DDBJ databases">
        <title>Helianthus annuus Genome sequencing and assembly Release 2.</title>
        <authorList>
            <person name="Gouzy J."/>
            <person name="Langlade N."/>
            <person name="Munos S."/>
        </authorList>
    </citation>
    <scope>NUCLEOTIDE SEQUENCE</scope>
    <source>
        <tissue evidence="1">Leaves</tissue>
    </source>
</reference>
<gene>
    <name evidence="1" type="ORF">HanXRQr2_Chr09g0378941</name>
</gene>
<accession>A0A9K3N7M6</accession>
<organism evidence="1 2">
    <name type="scientific">Helianthus annuus</name>
    <name type="common">Common sunflower</name>
    <dbReference type="NCBI Taxonomy" id="4232"/>
    <lineage>
        <taxon>Eukaryota</taxon>
        <taxon>Viridiplantae</taxon>
        <taxon>Streptophyta</taxon>
        <taxon>Embryophyta</taxon>
        <taxon>Tracheophyta</taxon>
        <taxon>Spermatophyta</taxon>
        <taxon>Magnoliopsida</taxon>
        <taxon>eudicotyledons</taxon>
        <taxon>Gunneridae</taxon>
        <taxon>Pentapetalae</taxon>
        <taxon>asterids</taxon>
        <taxon>campanulids</taxon>
        <taxon>Asterales</taxon>
        <taxon>Asteraceae</taxon>
        <taxon>Asteroideae</taxon>
        <taxon>Heliantheae alliance</taxon>
        <taxon>Heliantheae</taxon>
        <taxon>Helianthus</taxon>
    </lineage>
</organism>
<name>A0A9K3N7M6_HELAN</name>
<evidence type="ECO:0000313" key="1">
    <source>
        <dbReference type="EMBL" id="KAF5790087.1"/>
    </source>
</evidence>
<comment type="caution">
    <text evidence="1">The sequence shown here is derived from an EMBL/GenBank/DDBJ whole genome shotgun (WGS) entry which is preliminary data.</text>
</comment>
<evidence type="ECO:0000313" key="2">
    <source>
        <dbReference type="Proteomes" id="UP000215914"/>
    </source>
</evidence>
<dbReference type="Proteomes" id="UP000215914">
    <property type="component" value="Unassembled WGS sequence"/>
</dbReference>
<dbReference type="AlphaFoldDB" id="A0A9K3N7M6"/>
<dbReference type="Gramene" id="mRNA:HanXRQr2_Chr09g0378941">
    <property type="protein sequence ID" value="mRNA:HanXRQr2_Chr09g0378941"/>
    <property type="gene ID" value="HanXRQr2_Chr09g0378941"/>
</dbReference>
<dbReference type="EMBL" id="MNCJ02000324">
    <property type="protein sequence ID" value="KAF5790087.1"/>
    <property type="molecule type" value="Genomic_DNA"/>
</dbReference>